<dbReference type="InterPro" id="IPR001173">
    <property type="entry name" value="Glyco_trans_2-like"/>
</dbReference>
<organism evidence="2 3">
    <name type="scientific">Agathobacter rectalis</name>
    <dbReference type="NCBI Taxonomy" id="39491"/>
    <lineage>
        <taxon>Bacteria</taxon>
        <taxon>Bacillati</taxon>
        <taxon>Bacillota</taxon>
        <taxon>Clostridia</taxon>
        <taxon>Lachnospirales</taxon>
        <taxon>Lachnospiraceae</taxon>
        <taxon>Agathobacter</taxon>
    </lineage>
</organism>
<dbReference type="GO" id="GO:0016740">
    <property type="term" value="F:transferase activity"/>
    <property type="evidence" value="ECO:0007669"/>
    <property type="project" value="UniProtKB-KW"/>
</dbReference>
<dbReference type="InterPro" id="IPR029044">
    <property type="entry name" value="Nucleotide-diphossugar_trans"/>
</dbReference>
<dbReference type="Gene3D" id="3.90.550.10">
    <property type="entry name" value="Spore Coat Polysaccharide Biosynthesis Protein SpsA, Chain A"/>
    <property type="match status" value="1"/>
</dbReference>
<dbReference type="SUPFAM" id="SSF53448">
    <property type="entry name" value="Nucleotide-diphospho-sugar transferases"/>
    <property type="match status" value="1"/>
</dbReference>
<gene>
    <name evidence="2" type="ORF">ERS852580_01747</name>
</gene>
<dbReference type="OrthoDB" id="9771846at2"/>
<sequence>MYKASIIVTLSNEYALTENFFSNLLSIINEDIDVFTVVDGETDRQTIQYLYKLENMHTNLSTIYNNENIGYSKANNIGASLSLSPYLIFLNSDTFPIDDSLYKMISYMDDSPEVGVAQGLILYPQTNLVQSAGHIFGFYKTTHAFDGLDKQSPIVRKTAERQALGSGFYITRRSLFLAENGFNELFYNAWEGLEYSLKIHLKGYKCMYYPKAKAYHVKGSGRNRRFRDESYQTGYFWHCWGDKIKMDLPEIYYMQLLEEDYKHQYLLVNGSSIRENIWSILLKGLPFKFIGQYNIEKSMVKNAISLEDSVPASFLQSKSNILFTVDSFKDIINNYRIFNYRKTFMAHDIILDLHGNVIYPQLYLKE</sequence>
<accession>A0A173TRP3</accession>
<feature type="domain" description="Glycosyltransferase 2-like" evidence="1">
    <location>
        <begin position="5"/>
        <end position="133"/>
    </location>
</feature>
<protein>
    <submittedName>
        <fullName evidence="2">N-glycosyltransferase</fullName>
    </submittedName>
</protein>
<evidence type="ECO:0000313" key="3">
    <source>
        <dbReference type="Proteomes" id="UP000095673"/>
    </source>
</evidence>
<evidence type="ECO:0000313" key="2">
    <source>
        <dbReference type="EMBL" id="CUN04939.1"/>
    </source>
</evidence>
<keyword evidence="2" id="KW-0808">Transferase</keyword>
<dbReference type="PANTHER" id="PTHR43179">
    <property type="entry name" value="RHAMNOSYLTRANSFERASE WBBL"/>
    <property type="match status" value="1"/>
</dbReference>
<evidence type="ECO:0000259" key="1">
    <source>
        <dbReference type="Pfam" id="PF00535"/>
    </source>
</evidence>
<reference evidence="2 3" key="1">
    <citation type="submission" date="2015-09" db="EMBL/GenBank/DDBJ databases">
        <authorList>
            <consortium name="Pathogen Informatics"/>
        </authorList>
    </citation>
    <scope>NUCLEOTIDE SEQUENCE [LARGE SCALE GENOMIC DNA]</scope>
    <source>
        <strain evidence="2 3">2789STDY5834968</strain>
    </source>
</reference>
<dbReference type="RefSeq" id="WP_055238065.1">
    <property type="nucleotide sequence ID" value="NZ_CYXM01000007.1"/>
</dbReference>
<name>A0A173TRP3_9FIRM</name>
<dbReference type="PANTHER" id="PTHR43179:SF10">
    <property type="entry name" value="GLYCOSYL TRANSFERASE"/>
    <property type="match status" value="1"/>
</dbReference>
<dbReference type="EMBL" id="CYXM01000007">
    <property type="protein sequence ID" value="CUN04939.1"/>
    <property type="molecule type" value="Genomic_DNA"/>
</dbReference>
<dbReference type="AlphaFoldDB" id="A0A173TRP3"/>
<dbReference type="Proteomes" id="UP000095673">
    <property type="component" value="Unassembled WGS sequence"/>
</dbReference>
<dbReference type="Pfam" id="PF00535">
    <property type="entry name" value="Glycos_transf_2"/>
    <property type="match status" value="1"/>
</dbReference>
<proteinExistence type="predicted"/>